<protein>
    <submittedName>
        <fullName evidence="1">Uncharacterized protein</fullName>
    </submittedName>
</protein>
<evidence type="ECO:0000313" key="1">
    <source>
        <dbReference type="EMBL" id="KAE9405536.1"/>
    </source>
</evidence>
<dbReference type="EMBL" id="ML769408">
    <property type="protein sequence ID" value="KAE9405536.1"/>
    <property type="molecule type" value="Genomic_DNA"/>
</dbReference>
<gene>
    <name evidence="1" type="ORF">BT96DRAFT_988321</name>
</gene>
<reference evidence="1" key="1">
    <citation type="journal article" date="2019" name="Environ. Microbiol.">
        <title>Fungal ecological strategies reflected in gene transcription - a case study of two litter decomposers.</title>
        <authorList>
            <person name="Barbi F."/>
            <person name="Kohler A."/>
            <person name="Barry K."/>
            <person name="Baskaran P."/>
            <person name="Daum C."/>
            <person name="Fauchery L."/>
            <person name="Ihrmark K."/>
            <person name="Kuo A."/>
            <person name="LaButti K."/>
            <person name="Lipzen A."/>
            <person name="Morin E."/>
            <person name="Grigoriev I.V."/>
            <person name="Henrissat B."/>
            <person name="Lindahl B."/>
            <person name="Martin F."/>
        </authorList>
    </citation>
    <scope>NUCLEOTIDE SEQUENCE</scope>
    <source>
        <strain evidence="1">JB14</strain>
    </source>
</reference>
<organism evidence="1 2">
    <name type="scientific">Gymnopus androsaceus JB14</name>
    <dbReference type="NCBI Taxonomy" id="1447944"/>
    <lineage>
        <taxon>Eukaryota</taxon>
        <taxon>Fungi</taxon>
        <taxon>Dikarya</taxon>
        <taxon>Basidiomycota</taxon>
        <taxon>Agaricomycotina</taxon>
        <taxon>Agaricomycetes</taxon>
        <taxon>Agaricomycetidae</taxon>
        <taxon>Agaricales</taxon>
        <taxon>Marasmiineae</taxon>
        <taxon>Omphalotaceae</taxon>
        <taxon>Gymnopus</taxon>
    </lineage>
</organism>
<dbReference type="Proteomes" id="UP000799118">
    <property type="component" value="Unassembled WGS sequence"/>
</dbReference>
<dbReference type="AlphaFoldDB" id="A0A6A4I4T7"/>
<proteinExistence type="predicted"/>
<evidence type="ECO:0000313" key="2">
    <source>
        <dbReference type="Proteomes" id="UP000799118"/>
    </source>
</evidence>
<accession>A0A6A4I4T7</accession>
<name>A0A6A4I4T7_9AGAR</name>
<keyword evidence="2" id="KW-1185">Reference proteome</keyword>
<sequence>MSELAGRRLSSFLQDTVKFCEKRFHIQTNEFNVDVIDVEGNTHEILRKNLPEVVLPDIVAPRRTLVESIISRLDVVNFTQRSCKWETTLLMLIQLELERRGQSRVYRFDSWPEDPDEQDERRGDLQTYQNEAIRL</sequence>